<dbReference type="GO" id="GO:0043235">
    <property type="term" value="C:receptor complex"/>
    <property type="evidence" value="ECO:0007669"/>
    <property type="project" value="TreeGrafter"/>
</dbReference>
<dbReference type="GO" id="GO:0015026">
    <property type="term" value="F:coreceptor activity"/>
    <property type="evidence" value="ECO:0007669"/>
    <property type="project" value="InterPro"/>
</dbReference>
<evidence type="ECO:0000256" key="2">
    <source>
        <dbReference type="ARBA" id="ARBA00007087"/>
    </source>
</evidence>
<keyword evidence="6" id="KW-0732">Signal</keyword>
<evidence type="ECO:0000256" key="10">
    <source>
        <dbReference type="ARBA" id="ARBA00023170"/>
    </source>
</evidence>
<evidence type="ECO:0000256" key="4">
    <source>
        <dbReference type="ARBA" id="ARBA00022475"/>
    </source>
</evidence>
<dbReference type="EMBL" id="JAFJMO010000015">
    <property type="protein sequence ID" value="KAJ8255966.1"/>
    <property type="molecule type" value="Genomic_DNA"/>
</dbReference>
<protein>
    <recommendedName>
        <fullName evidence="11">Receptor activity-modifying protein 1</fullName>
    </recommendedName>
</protein>
<evidence type="ECO:0000256" key="3">
    <source>
        <dbReference type="ARBA" id="ARBA00022448"/>
    </source>
</evidence>
<evidence type="ECO:0000313" key="15">
    <source>
        <dbReference type="EMBL" id="KAJ8255966.1"/>
    </source>
</evidence>
<evidence type="ECO:0000256" key="12">
    <source>
        <dbReference type="ARBA" id="ARBA00049570"/>
    </source>
</evidence>
<dbReference type="Proteomes" id="UP001152803">
    <property type="component" value="Unassembled WGS sequence"/>
</dbReference>
<dbReference type="GO" id="GO:0006816">
    <property type="term" value="P:calcium ion transport"/>
    <property type="evidence" value="ECO:0007669"/>
    <property type="project" value="TreeGrafter"/>
</dbReference>
<organism evidence="15 16">
    <name type="scientific">Conger conger</name>
    <name type="common">Conger eel</name>
    <name type="synonym">Muraena conger</name>
    <dbReference type="NCBI Taxonomy" id="82655"/>
    <lineage>
        <taxon>Eukaryota</taxon>
        <taxon>Metazoa</taxon>
        <taxon>Chordata</taxon>
        <taxon>Craniata</taxon>
        <taxon>Vertebrata</taxon>
        <taxon>Euteleostomi</taxon>
        <taxon>Actinopterygii</taxon>
        <taxon>Neopterygii</taxon>
        <taxon>Teleostei</taxon>
        <taxon>Anguilliformes</taxon>
        <taxon>Congridae</taxon>
        <taxon>Conger</taxon>
    </lineage>
</organism>
<comment type="subcellular location">
    <subcellularLocation>
        <location evidence="1">Cell membrane</location>
        <topology evidence="1">Single-pass type I membrane protein</topology>
    </subcellularLocation>
</comment>
<evidence type="ECO:0000256" key="13">
    <source>
        <dbReference type="ARBA" id="ARBA00049674"/>
    </source>
</evidence>
<comment type="caution">
    <text evidence="15">The sequence shown here is derived from an EMBL/GenBank/DDBJ whole genome shotgun (WGS) entry which is preliminary data.</text>
</comment>
<keyword evidence="5 14" id="KW-0812">Transmembrane</keyword>
<dbReference type="GO" id="GO:0009986">
    <property type="term" value="C:cell surface"/>
    <property type="evidence" value="ECO:0007669"/>
    <property type="project" value="TreeGrafter"/>
</dbReference>
<evidence type="ECO:0000256" key="14">
    <source>
        <dbReference type="SAM" id="Phobius"/>
    </source>
</evidence>
<keyword evidence="3" id="KW-0813">Transport</keyword>
<dbReference type="InterPro" id="IPR006985">
    <property type="entry name" value="RAMP"/>
</dbReference>
<dbReference type="GO" id="GO:0005886">
    <property type="term" value="C:plasma membrane"/>
    <property type="evidence" value="ECO:0007669"/>
    <property type="project" value="UniProtKB-SubCell"/>
</dbReference>
<keyword evidence="9" id="KW-1015">Disulfide bond</keyword>
<evidence type="ECO:0000313" key="16">
    <source>
        <dbReference type="Proteomes" id="UP001152803"/>
    </source>
</evidence>
<comment type="similarity">
    <text evidence="2">Belongs to the RAMP family.</text>
</comment>
<keyword evidence="4" id="KW-1003">Cell membrane</keyword>
<evidence type="ECO:0000256" key="6">
    <source>
        <dbReference type="ARBA" id="ARBA00022729"/>
    </source>
</evidence>
<evidence type="ECO:0000256" key="7">
    <source>
        <dbReference type="ARBA" id="ARBA00022989"/>
    </source>
</evidence>
<evidence type="ECO:0000256" key="5">
    <source>
        <dbReference type="ARBA" id="ARBA00022692"/>
    </source>
</evidence>
<dbReference type="GO" id="GO:0007186">
    <property type="term" value="P:G protein-coupled receptor signaling pathway"/>
    <property type="evidence" value="ECO:0007669"/>
    <property type="project" value="TreeGrafter"/>
</dbReference>
<dbReference type="Pfam" id="PF04901">
    <property type="entry name" value="RAMP"/>
    <property type="match status" value="1"/>
</dbReference>
<dbReference type="GO" id="GO:0031623">
    <property type="term" value="P:receptor internalization"/>
    <property type="evidence" value="ECO:0007669"/>
    <property type="project" value="TreeGrafter"/>
</dbReference>
<feature type="transmembrane region" description="Helical" evidence="14">
    <location>
        <begin position="123"/>
        <end position="144"/>
    </location>
</feature>
<dbReference type="PANTHER" id="PTHR14076">
    <property type="entry name" value="RECEPTOR ACTIVITY MODIFYING PROTEIN RAMP"/>
    <property type="match status" value="1"/>
</dbReference>
<dbReference type="Gene3D" id="1.10.150.510">
    <property type="entry name" value="Receptor activity modifying family"/>
    <property type="match status" value="1"/>
</dbReference>
<keyword evidence="8 14" id="KW-0472">Membrane</keyword>
<gene>
    <name evidence="15" type="ORF">COCON_G00198300</name>
</gene>
<dbReference type="OrthoDB" id="10007519at2759"/>
<proteinExistence type="inferred from homology"/>
<keyword evidence="16" id="KW-1185">Reference proteome</keyword>
<dbReference type="GO" id="GO:0032870">
    <property type="term" value="P:cellular response to hormone stimulus"/>
    <property type="evidence" value="ECO:0007669"/>
    <property type="project" value="TreeGrafter"/>
</dbReference>
<reference evidence="15" key="1">
    <citation type="journal article" date="2023" name="Science">
        <title>Genome structures resolve the early diversification of teleost fishes.</title>
        <authorList>
            <person name="Parey E."/>
            <person name="Louis A."/>
            <person name="Montfort J."/>
            <person name="Bouchez O."/>
            <person name="Roques C."/>
            <person name="Iampietro C."/>
            <person name="Lluch J."/>
            <person name="Castinel A."/>
            <person name="Donnadieu C."/>
            <person name="Desvignes T."/>
            <person name="Floi Bucao C."/>
            <person name="Jouanno E."/>
            <person name="Wen M."/>
            <person name="Mejri S."/>
            <person name="Dirks R."/>
            <person name="Jansen H."/>
            <person name="Henkel C."/>
            <person name="Chen W.J."/>
            <person name="Zahm M."/>
            <person name="Cabau C."/>
            <person name="Klopp C."/>
            <person name="Thompson A.W."/>
            <person name="Robinson-Rechavi M."/>
            <person name="Braasch I."/>
            <person name="Lecointre G."/>
            <person name="Bobe J."/>
            <person name="Postlethwait J.H."/>
            <person name="Berthelot C."/>
            <person name="Roest Crollius H."/>
            <person name="Guiguen Y."/>
        </authorList>
    </citation>
    <scope>NUCLEOTIDE SEQUENCE</scope>
    <source>
        <strain evidence="15">Concon-B</strain>
    </source>
</reference>
<dbReference type="AlphaFoldDB" id="A0A9Q1D193"/>
<evidence type="ECO:0000256" key="8">
    <source>
        <dbReference type="ARBA" id="ARBA00023136"/>
    </source>
</evidence>
<evidence type="ECO:0000256" key="9">
    <source>
        <dbReference type="ARBA" id="ARBA00023157"/>
    </source>
</evidence>
<dbReference type="GO" id="GO:0006886">
    <property type="term" value="P:intracellular protein transport"/>
    <property type="evidence" value="ECO:0007669"/>
    <property type="project" value="InterPro"/>
</dbReference>
<dbReference type="GO" id="GO:0008277">
    <property type="term" value="P:regulation of G protein-coupled receptor signaling pathway"/>
    <property type="evidence" value="ECO:0007669"/>
    <property type="project" value="InterPro"/>
</dbReference>
<evidence type="ECO:0000256" key="11">
    <source>
        <dbReference type="ARBA" id="ARBA00041071"/>
    </source>
</evidence>
<dbReference type="InterPro" id="IPR038126">
    <property type="entry name" value="RAMP_sf"/>
</dbReference>
<comment type="function">
    <text evidence="12">Accessory protein that interacts with and modulates the function of G-protein coupled receptors including calcitonin gene-related peptide type 1 receptor (CALCRL) and calcitonin receptor (CALCR). Required for the transport of CALCRL to the plasma membrane. Together with CALCRL, form the receptor complex for the calcitonin gene-related peptides CGRP1/CALCA and CGRP2/CALCB. Together with CALCR, form the AMYR1 receptor complex for amylin/IAPP and CGRP1/CALCA.</text>
</comment>
<comment type="subunit">
    <text evidence="13">Heterodimer of CALCRL and RAMP1; the interaction induces allosteric modulation of CALCRL function and CGRP1/CALCA and CGRP2/CALCB ligand specificity. Heterodimer of CALCR and RAMP1; interaction forms the AMYR1 receptor complex for amylin/IAPP and CGRP1/CALCA ligands.</text>
</comment>
<evidence type="ECO:0000256" key="1">
    <source>
        <dbReference type="ARBA" id="ARBA00004251"/>
    </source>
</evidence>
<accession>A0A9Q1D193</accession>
<dbReference type="PANTHER" id="PTHR14076:SF3">
    <property type="entry name" value="RECEPTOR ACTIVITY-MODIFYING PROTEIN 1"/>
    <property type="match status" value="1"/>
</dbReference>
<keyword evidence="7 14" id="KW-1133">Transmembrane helix</keyword>
<sequence>MALGLASVTSKQVFVWLVTVICGAYHLGSVTGCGAAYEQAIDYFCLAKFRLDMQALDQHRWCSWKDTIELYGELTNCTYIVALKMDCFWPNRQVDIFFIQVHQVYFQNCSPTGRQLQDPPNSILGPFILVPVLVTLLMTALVVWRSKRSEGIRRQPTRIQSSLLNCWEPRHSSGNTRNSGTLFPHSGSHPQRESLLARPVCFCVGRAGEDVG</sequence>
<keyword evidence="10" id="KW-0675">Receptor</keyword>
<dbReference type="GO" id="GO:0072659">
    <property type="term" value="P:protein localization to plasma membrane"/>
    <property type="evidence" value="ECO:0007669"/>
    <property type="project" value="TreeGrafter"/>
</dbReference>
<name>A0A9Q1D193_CONCO</name>